<dbReference type="EMBL" id="HBFM01029474">
    <property type="protein sequence ID" value="CAD8787709.1"/>
    <property type="molecule type" value="Transcribed_RNA"/>
</dbReference>
<protein>
    <recommendedName>
        <fullName evidence="4">Vta1/callose synthase N-terminal domain-containing protein</fullName>
    </recommendedName>
</protein>
<reference evidence="5" key="1">
    <citation type="submission" date="2021-01" db="EMBL/GenBank/DDBJ databases">
        <authorList>
            <person name="Corre E."/>
            <person name="Pelletier E."/>
            <person name="Niang G."/>
            <person name="Scheremetjew M."/>
            <person name="Finn R."/>
            <person name="Kale V."/>
            <person name="Holt S."/>
            <person name="Cochrane G."/>
            <person name="Meng A."/>
            <person name="Brown T."/>
            <person name="Cohen L."/>
        </authorList>
    </citation>
    <scope>NUCLEOTIDE SEQUENCE</scope>
    <source>
        <strain evidence="5">SAG 63-3</strain>
    </source>
</reference>
<feature type="compositionally biased region" description="Low complexity" evidence="3">
    <location>
        <begin position="192"/>
        <end position="204"/>
    </location>
</feature>
<evidence type="ECO:0000313" key="5">
    <source>
        <dbReference type="EMBL" id="CAD8787709.1"/>
    </source>
</evidence>
<evidence type="ECO:0000256" key="3">
    <source>
        <dbReference type="SAM" id="MobiDB-lite"/>
    </source>
</evidence>
<dbReference type="GO" id="GO:0005771">
    <property type="term" value="C:multivesicular body"/>
    <property type="evidence" value="ECO:0007669"/>
    <property type="project" value="TreeGrafter"/>
</dbReference>
<dbReference type="InterPro" id="IPR044538">
    <property type="entry name" value="Vta1-like"/>
</dbReference>
<gene>
    <name evidence="5" type="ORF">PPAR00522_LOCUS19140</name>
</gene>
<dbReference type="InterPro" id="IPR039431">
    <property type="entry name" value="Vta1/CALS_N"/>
</dbReference>
<feature type="region of interest" description="Disordered" evidence="3">
    <location>
        <begin position="218"/>
        <end position="239"/>
    </location>
</feature>
<proteinExistence type="predicted"/>
<dbReference type="PANTHER" id="PTHR46009:SF1">
    <property type="entry name" value="VACUOLAR PROTEIN SORTING-ASSOCIATED PROTEIN VTA1 HOMOLOG"/>
    <property type="match status" value="1"/>
</dbReference>
<dbReference type="PANTHER" id="PTHR46009">
    <property type="entry name" value="VACUOLAR PROTEIN SORTING-ASSOCIATED PROTEIN VTA1 HOMOLOG"/>
    <property type="match status" value="1"/>
</dbReference>
<evidence type="ECO:0000256" key="1">
    <source>
        <dbReference type="ARBA" id="ARBA00004308"/>
    </source>
</evidence>
<feature type="region of interest" description="Disordered" evidence="3">
    <location>
        <begin position="146"/>
        <end position="204"/>
    </location>
</feature>
<dbReference type="InterPro" id="IPR023175">
    <property type="entry name" value="Vta1/CALS_N_sf"/>
</dbReference>
<evidence type="ECO:0000259" key="4">
    <source>
        <dbReference type="Pfam" id="PF04652"/>
    </source>
</evidence>
<dbReference type="Pfam" id="PF04652">
    <property type="entry name" value="Vta1"/>
    <property type="match status" value="1"/>
</dbReference>
<organism evidence="5">
    <name type="scientific">Polytomella parva</name>
    <dbReference type="NCBI Taxonomy" id="51329"/>
    <lineage>
        <taxon>Eukaryota</taxon>
        <taxon>Viridiplantae</taxon>
        <taxon>Chlorophyta</taxon>
        <taxon>core chlorophytes</taxon>
        <taxon>Chlorophyceae</taxon>
        <taxon>CS clade</taxon>
        <taxon>Chlamydomonadales</taxon>
        <taxon>Chlamydomonadaceae</taxon>
        <taxon>Polytomella</taxon>
    </lineage>
</organism>
<dbReference type="Gene3D" id="1.25.40.270">
    <property type="entry name" value="Vacuolar protein sorting-associated protein vta1"/>
    <property type="match status" value="1"/>
</dbReference>
<name>A0A7S0VF18_9CHLO</name>
<sequence>MSTIEEQKKLLLPLLQRAQEIQVAEPLVAYYCRLYAVEQGLQIPNRASEINSLLGSALSQLETDKKKIQLDNSTDKLYCEGFALKIFHNADKIDRAGRATENTAKAYYASSIFLEILNQFGPLPADIADKQKFAIWRATEIRKAIREGRPPCHPEVNPPSSLLPIEASLPSPPFAATDPSPTVEATPALTALPPNNDSSSSFPSLSSPISSLPISSSDLRSSSAVHPPPPDVVEPSTDSTLGANFRSINIDVLEKKTPAVSTLMTPGAAVLFFDSNYNVFVDAIIDKVLSASQFSITLPNGATVESYDYYVFPKLLEKDNVTVTTSDGRIVAAEIRYISFTLPMQVYVKTVEGDEFYVESHKVLSKVTSETSSLETQLASEAPSASEIVAGSSDNTAAVTLLPSLSLSTTQLSNITLTAPSTTSSTTYEFPPLSMPSLSASTPSLTANGYSTSSLIDIPGYPSVSTPSANTVPTVVAPLPPSPPPPPPSPPPFSLPPRTCLTIPAGPL</sequence>
<feature type="domain" description="Vta1/callose synthase N-terminal" evidence="4">
    <location>
        <begin position="13"/>
        <end position="147"/>
    </location>
</feature>
<accession>A0A7S0VF18</accession>
<evidence type="ECO:0000256" key="2">
    <source>
        <dbReference type="ARBA" id="ARBA00023136"/>
    </source>
</evidence>
<dbReference type="AlphaFoldDB" id="A0A7S0VF18"/>
<comment type="subcellular location">
    <subcellularLocation>
        <location evidence="1">Endomembrane system</location>
    </subcellularLocation>
</comment>
<dbReference type="GO" id="GO:0032511">
    <property type="term" value="P:late endosome to vacuole transport via multivesicular body sorting pathway"/>
    <property type="evidence" value="ECO:0007669"/>
    <property type="project" value="InterPro"/>
</dbReference>
<feature type="region of interest" description="Disordered" evidence="3">
    <location>
        <begin position="466"/>
        <end position="498"/>
    </location>
</feature>
<feature type="compositionally biased region" description="Pro residues" evidence="3">
    <location>
        <begin position="478"/>
        <end position="495"/>
    </location>
</feature>
<keyword evidence="2" id="KW-0472">Membrane</keyword>